<feature type="region of interest" description="Disordered" evidence="1">
    <location>
        <begin position="246"/>
        <end position="275"/>
    </location>
</feature>
<keyword evidence="3" id="KW-1185">Reference proteome</keyword>
<evidence type="ECO:0000256" key="1">
    <source>
        <dbReference type="SAM" id="MobiDB-lite"/>
    </source>
</evidence>
<dbReference type="EMBL" id="JARBHB010000009">
    <property type="protein sequence ID" value="KAJ8874888.1"/>
    <property type="molecule type" value="Genomic_DNA"/>
</dbReference>
<sequence>MKLNSLSRMFPKTSGIRAEQLSACPPSTMAKPDSMPLAESLPDFLQVGIVADDAAGWRGFLGDIPFAYPLRSGAVPLPPRLTVIDFQATLLNFTVLYVLEPAPFLHWLLHRCEATPILTELHVFGAHECEVFTYWHRVNQSVSDKVLSNDNHITKGCKFKRMRASISKEALVIWTLCAEICAGQRTVSFLYHSHSVFRNLSMAAFGSTVTDHRGRLRIHITSTSNPRSKYTACSAGLKKRGLGAREVHEKTPPTSDIFRHDSHMRKSGMTRPGIEPGSPWCEASRLTAGDPKEQQNSKLLPFLVEEGPCFVRRFLDAMLIHIALYLSLSLPPLFYTHTVVVGAAVAERSALSPSTKAIRVQSPAESPRIFACGNRGGRCRFTLGFLGDLPFPPLLYSGAAPFSSQSPSSDLKTSIGSELKCFETQLVLKYFRKNQVPISIVMGCCLLEKAFSYLTGPLRSWQYRHDSGVIRVQTVNTFQKCFGVQLALKSFREEHLSLAMAYRIGHLLSGHGAIFVRVRFHTSGLLALQNTRAQIHFRDWLSSTASHCRCLPSNHGHSVLELPNSDWPSQNCYWLRVVQGVSNKLRSNCKLNFSVHVLDGYLVLKGTGETAPQVSGAYQSAQQEHCKLLAGEKLLHCMEKQNEVSDLHAPGPVYVKAVRDQASTLEINFRKMTLPLPAYILMGTMIDMLPLKLVSMYGKVHWKRRGRNQLEGTAPQSILHVANIIRSSNYIPQPCKLLLPVQYEVKSKLFPPNMQLMASAVATTGAPDYTQIRTGNVYKDSHRKRVQGFAHETCTRIRTGNVYKDSHMKRVQGFAHETCKYELQTIYSVSRTLSCFLLHFCSRDSVSFLMSDSTSTSLLQTAKRASAQTIASRKNFARFWFDGSRGWLPLYVASNQRKL</sequence>
<gene>
    <name evidence="2" type="ORF">PR048_022778</name>
</gene>
<feature type="compositionally biased region" description="Basic and acidic residues" evidence="1">
    <location>
        <begin position="246"/>
        <end position="261"/>
    </location>
</feature>
<comment type="caution">
    <text evidence="2">The sequence shown here is derived from an EMBL/GenBank/DDBJ whole genome shotgun (WGS) entry which is preliminary data.</text>
</comment>
<name>A0ABQ9GSA1_9NEOP</name>
<accession>A0ABQ9GSA1</accession>
<protein>
    <submittedName>
        <fullName evidence="2">Uncharacterized protein</fullName>
    </submittedName>
</protein>
<evidence type="ECO:0000313" key="3">
    <source>
        <dbReference type="Proteomes" id="UP001159363"/>
    </source>
</evidence>
<organism evidence="2 3">
    <name type="scientific">Dryococelus australis</name>
    <dbReference type="NCBI Taxonomy" id="614101"/>
    <lineage>
        <taxon>Eukaryota</taxon>
        <taxon>Metazoa</taxon>
        <taxon>Ecdysozoa</taxon>
        <taxon>Arthropoda</taxon>
        <taxon>Hexapoda</taxon>
        <taxon>Insecta</taxon>
        <taxon>Pterygota</taxon>
        <taxon>Neoptera</taxon>
        <taxon>Polyneoptera</taxon>
        <taxon>Phasmatodea</taxon>
        <taxon>Verophasmatodea</taxon>
        <taxon>Anareolatae</taxon>
        <taxon>Phasmatidae</taxon>
        <taxon>Eurycanthinae</taxon>
        <taxon>Dryococelus</taxon>
    </lineage>
</organism>
<proteinExistence type="predicted"/>
<evidence type="ECO:0000313" key="2">
    <source>
        <dbReference type="EMBL" id="KAJ8874888.1"/>
    </source>
</evidence>
<reference evidence="2 3" key="1">
    <citation type="submission" date="2023-02" db="EMBL/GenBank/DDBJ databases">
        <title>LHISI_Scaffold_Assembly.</title>
        <authorList>
            <person name="Stuart O.P."/>
            <person name="Cleave R."/>
            <person name="Magrath M.J.L."/>
            <person name="Mikheyev A.S."/>
        </authorList>
    </citation>
    <scope>NUCLEOTIDE SEQUENCE [LARGE SCALE GENOMIC DNA]</scope>
    <source>
        <strain evidence="2">Daus_M_001</strain>
        <tissue evidence="2">Leg muscle</tissue>
    </source>
</reference>
<dbReference type="Proteomes" id="UP001159363">
    <property type="component" value="Chromosome 8"/>
</dbReference>